<feature type="compositionally biased region" description="Basic residues" evidence="8">
    <location>
        <begin position="1"/>
        <end position="11"/>
    </location>
</feature>
<accession>A0A9W7SI93</accession>
<evidence type="ECO:0000256" key="2">
    <source>
        <dbReference type="ARBA" id="ARBA00022491"/>
    </source>
</evidence>
<dbReference type="GO" id="GO:0005634">
    <property type="term" value="C:nucleus"/>
    <property type="evidence" value="ECO:0007669"/>
    <property type="project" value="UniProtKB-SubCell"/>
</dbReference>
<keyword evidence="4" id="KW-0804">Transcription</keyword>
<reference evidence="14 15" key="2">
    <citation type="journal article" date="2021" name="Curr. Genet.">
        <title>Genetic response to nitrogen starvation in the aggressive Eucalyptus foliar pathogen Teratosphaeria destructans.</title>
        <authorList>
            <person name="Havenga M."/>
            <person name="Wingfield B.D."/>
            <person name="Wingfield M.J."/>
            <person name="Dreyer L.L."/>
            <person name="Roets F."/>
            <person name="Aylward J."/>
        </authorList>
    </citation>
    <scope>NUCLEOTIDE SEQUENCE [LARGE SCALE GENOMIC DNA]</scope>
    <source>
        <strain evidence="14">CMW44962</strain>
    </source>
</reference>
<dbReference type="Gene3D" id="1.25.40.180">
    <property type="match status" value="1"/>
</dbReference>
<dbReference type="InterPro" id="IPR032193">
    <property type="entry name" value="CNOT1_TTP_bind"/>
</dbReference>
<dbReference type="GO" id="GO:0000932">
    <property type="term" value="C:P-body"/>
    <property type="evidence" value="ECO:0007669"/>
    <property type="project" value="TreeGrafter"/>
</dbReference>
<dbReference type="InterPro" id="IPR007196">
    <property type="entry name" value="CCR4-Not_Not1_C"/>
</dbReference>
<keyword evidence="15" id="KW-1185">Reference proteome</keyword>
<gene>
    <name evidence="14" type="ORF">Tdes44962_MAKER01024</name>
</gene>
<dbReference type="Pfam" id="PF04054">
    <property type="entry name" value="Not1"/>
    <property type="match status" value="1"/>
</dbReference>
<dbReference type="InterPro" id="IPR032194">
    <property type="entry name" value="CNOT1_HEAT"/>
</dbReference>
<name>A0A9W7SI93_9PEZI</name>
<dbReference type="GO" id="GO:0060090">
    <property type="term" value="F:molecular adaptor activity"/>
    <property type="evidence" value="ECO:0007669"/>
    <property type="project" value="TreeGrafter"/>
</dbReference>
<evidence type="ECO:0000256" key="4">
    <source>
        <dbReference type="ARBA" id="ARBA00023163"/>
    </source>
</evidence>
<dbReference type="InterPro" id="IPR032191">
    <property type="entry name" value="CNOT1_CAF1_bind"/>
</dbReference>
<feature type="compositionally biased region" description="Polar residues" evidence="8">
    <location>
        <begin position="15"/>
        <end position="48"/>
    </location>
</feature>
<dbReference type="Pfam" id="PF12842">
    <property type="entry name" value="DUF3819"/>
    <property type="match status" value="1"/>
</dbReference>
<dbReference type="Pfam" id="PF16415">
    <property type="entry name" value="CNOT1_CAF1_bind"/>
    <property type="match status" value="1"/>
</dbReference>
<evidence type="ECO:0000256" key="6">
    <source>
        <dbReference type="ARBA" id="ARBA00059181"/>
    </source>
</evidence>
<evidence type="ECO:0000259" key="12">
    <source>
        <dbReference type="Pfam" id="PF16417"/>
    </source>
</evidence>
<comment type="subcellular location">
    <subcellularLocation>
        <location evidence="1">Nucleus</location>
    </subcellularLocation>
</comment>
<comment type="caution">
    <text evidence="14">The sequence shown here is derived from an EMBL/GenBank/DDBJ whole genome shotgun (WGS) entry which is preliminary data.</text>
</comment>
<feature type="domain" description="CCR4-Not complex component Not1 C-terminal" evidence="9">
    <location>
        <begin position="1891"/>
        <end position="2243"/>
    </location>
</feature>
<dbReference type="GO" id="GO:0000289">
    <property type="term" value="P:nuclear-transcribed mRNA poly(A) tail shortening"/>
    <property type="evidence" value="ECO:0007669"/>
    <property type="project" value="UniProtKB-ARBA"/>
</dbReference>
<evidence type="ECO:0000256" key="1">
    <source>
        <dbReference type="ARBA" id="ARBA00004123"/>
    </source>
</evidence>
<keyword evidence="5" id="KW-0539">Nucleus</keyword>
<feature type="domain" description="CCR4-NOT transcription complex subunit 1 HEAT repeat" evidence="13">
    <location>
        <begin position="603"/>
        <end position="748"/>
    </location>
</feature>
<evidence type="ECO:0000256" key="7">
    <source>
        <dbReference type="ARBA" id="ARBA00074459"/>
    </source>
</evidence>
<sequence length="2256" mass="252768">MNQPPSRHRDHRLTPISTRGQDYTRSSESPSRATHSNQPSFAGNRQFTSRQPSSSSGASLASPPATSFHATSAYQPGQRPRAPTSNSSPRLLSSFSSLSSLSQGANGGFSGGGGGPRLVRHSPSHSTASSVGSPLSSTGGSGLLGFVNAQLQILLKTINSSNFDVQAEKIRKLVDANGMEAFETYFRRTLNNCWSLVFPNAPRPGANNQEAYQLVHQEVLKIARQEQQAIKLAQALDTNDWDIDLASLIEHFRLDPIAKLALVLACRTASKDELRSKANALLPDSIQPFLHALVNPPLPQDIADPDDISPAELGTIIEHLSTEPPPEWGEQQSENLKYAIKMRYQKLSRRVPAEVESAEYLDDMLKLPDSKLARAIQNAGPRATSSLDACKEMLANIETSAISYPQVANALLFTVMTGHGRAHDTGVLVQGIRDHRTGKMIDWTDVVQNFDRPELRVTKQQFLDLYNALLPIAKEQPAKFDIQSLLGKTWSNTSPQWSFVAAFCSSTREELDMSHIPHLRLAFQIEDYNDAPDRIRAFAAEAVSHPLASRDAVEVLFGTIFRSQADYQEAQLLGIPEKIINTNMTEFLCAASGVSKTTPLQDQALKQLFFPFLLKKHANYEFVMHTLWMRDNMWVASRLVEYYQTEPLLLEKIFEHAEEHGWTAQLLTLPSAFAVDLACYAHGKGQCDLFEWSEPHIQSMGGMNYAKALYDFMRTKCDDETAIQKEGTQPTTTTLSIKTVFCLLRIIENSAGEELGSFYRQFLQLYPRLFNYGEDEQVDKLLDELDASRGHALPDDANSEMEVRYKQMYGGDSTPDAVIAELKDIKHSTDPNKQNLFAAMLQGLFDEYNCFGEYPNEALATTAVLFGGLIQFNVLSFVAEQAAISMVFEAVSETTQEDPMYKFGLQAMIHLLGRLKDWPHLADRILQTPSLRNTQAAQVAEEVMKELQQENVGINGETVNGITNGALDEEYPVDSPTPPFSAIHTDPPLRPEIYEEPDEEVSDKVMFVLNNVSKRNLEDKFKDLASTLEDKHHAWFARYLVEELAKMQPNFQSLYLQLLENFDKKILWQEVLRETYVSCAKMLNAQSTMDSTTERTNLKNLAGWLGSLTLARNQPILHRNLSFKDLLIEGHDTQRLLVAIPFTCKALIHAAHSKVFRPPNPWLEELLHLLSELYHCFELRLNLKFEIEVLCKDLSMDIKEIEPSDVIRSRPLLPADNLLQPYVPDTGPDGFGDVHIMGLSKRAPNERFSPDAVIRALPDLQELLTMPPTPGNVRAAELQSIFVQSAQRAIYEIIAPVVERSVTIAAISTAELVQKDFATESDIEKLRSSAHTVVKALSGSLALVTCKEPLRMSITNNIRILASSMLPEQLPEGQILMFVNDNIDRVCSLVEDAAEEHSLAEIDAQMAQAMEDRRRHNEQRPNENYNIPPVSRWAQMIPDPFRQDPNAGGLNRQQLGLYEDFGRQARIAPTAHATNASQDARGQLPTDVLGDGYLPSLPTPAEAPAQLTRQTPQQRAMAMQQQDPHQVNGYIESHNIGQRTLELMQDLQQAAREATEEHLTQLTDASPVRQVYHQLCILIDTSMANRDSLATAAGQQALMIIYSEAQQRLEVEVFCRFATVMCRISVQASRHLITYLASTDDDKIFKAIPTAVLLSEHVLDIGHIDALSAKALKMRRDVVLPFLRDLLDEVLLNEDANVLRSDFAQSYEALGQWINEEPGNEGVREIISKLQISAGQQNGMPSPPQQDDLSKQDRLEYIFEEWVRLQRKETPERSYLAFVRQLEQRHVISTPDDATTFFRTCLDSCAADFERAIGRPYASQDEAYIHTDALAKLMAFIVVYQTPVNGASQPNKARSLAAILRLVIIVMLGQIKKQGERWQSRIYFRLFSSMLCEIRGARHQLEGGQEVELYKTLAQAVLVLQPRYVEAFTFPWLALLSHRLFVPALLGGSGRSNGGWDIFRKLTTTLLTNLGGMMHDIDNQPVIQDFYRGVLRFLLMLHHDYREFLIENHVQLNSAVPQGCAQLHNIINSAVGLAVVNDQPDPFTPGLKINRLDQVRQAPVVSANVEHILAEAGIKDTVERVCAGGHLNDEDYAAASGALNMADDKLRPLYANAMTAFIAMKVTPAASVFSAAQAPARLLERLLREDSPQLRLDLISAMINQVRYVNSHTHYYSTALQHMFTIGSEDLQEQIMRVLVERLMAPRPHPWGLLVMMLELIKNQTYDIWSLGWMKTAPEIRFMLQGLSESQERASRGGMM</sequence>
<dbReference type="OrthoDB" id="1933107at2759"/>
<feature type="domain" description="CCR4-NOT transcription complex subunit 1 CAF1-binding" evidence="11">
    <location>
        <begin position="994"/>
        <end position="1211"/>
    </location>
</feature>
<feature type="domain" description="CCR4-NOT transcription complex subunit 1 TTP binding" evidence="12">
    <location>
        <begin position="775"/>
        <end position="950"/>
    </location>
</feature>
<feature type="compositionally biased region" description="Low complexity" evidence="8">
    <location>
        <begin position="85"/>
        <end position="104"/>
    </location>
</feature>
<evidence type="ECO:0000313" key="14">
    <source>
        <dbReference type="EMBL" id="KAH9810054.1"/>
    </source>
</evidence>
<evidence type="ECO:0000259" key="11">
    <source>
        <dbReference type="Pfam" id="PF16415"/>
    </source>
</evidence>
<dbReference type="Gene3D" id="1.25.40.790">
    <property type="match status" value="1"/>
</dbReference>
<dbReference type="EMBL" id="RIBY02002533">
    <property type="protein sequence ID" value="KAH9810054.1"/>
    <property type="molecule type" value="Genomic_DNA"/>
</dbReference>
<dbReference type="Pfam" id="PF16417">
    <property type="entry name" value="CNOT1_TTP_bind"/>
    <property type="match status" value="1"/>
</dbReference>
<evidence type="ECO:0000259" key="10">
    <source>
        <dbReference type="Pfam" id="PF12842"/>
    </source>
</evidence>
<dbReference type="InterPro" id="IPR040398">
    <property type="entry name" value="Not1"/>
</dbReference>
<evidence type="ECO:0000259" key="13">
    <source>
        <dbReference type="Pfam" id="PF16418"/>
    </source>
</evidence>
<dbReference type="PANTHER" id="PTHR13162:SF8">
    <property type="entry name" value="CCR4-NOT TRANSCRIPTION COMPLEX SUBUNIT 1"/>
    <property type="match status" value="1"/>
</dbReference>
<evidence type="ECO:0000259" key="9">
    <source>
        <dbReference type="Pfam" id="PF04054"/>
    </source>
</evidence>
<feature type="domain" description="CCR4-NOT transcription complex subunit 1" evidence="10">
    <location>
        <begin position="1277"/>
        <end position="1417"/>
    </location>
</feature>
<evidence type="ECO:0000256" key="5">
    <source>
        <dbReference type="ARBA" id="ARBA00023242"/>
    </source>
</evidence>
<dbReference type="Gene3D" id="1.25.40.800">
    <property type="match status" value="1"/>
</dbReference>
<evidence type="ECO:0000256" key="3">
    <source>
        <dbReference type="ARBA" id="ARBA00023015"/>
    </source>
</evidence>
<organism evidence="14 15">
    <name type="scientific">Teratosphaeria destructans</name>
    <dbReference type="NCBI Taxonomy" id="418781"/>
    <lineage>
        <taxon>Eukaryota</taxon>
        <taxon>Fungi</taxon>
        <taxon>Dikarya</taxon>
        <taxon>Ascomycota</taxon>
        <taxon>Pezizomycotina</taxon>
        <taxon>Dothideomycetes</taxon>
        <taxon>Dothideomycetidae</taxon>
        <taxon>Mycosphaerellales</taxon>
        <taxon>Teratosphaeriaceae</taxon>
        <taxon>Teratosphaeria</taxon>
    </lineage>
</organism>
<feature type="compositionally biased region" description="Low complexity" evidence="8">
    <location>
        <begin position="49"/>
        <end position="67"/>
    </location>
</feature>
<dbReference type="InterPro" id="IPR024557">
    <property type="entry name" value="CNOT1_dom_4"/>
</dbReference>
<dbReference type="Pfam" id="PF16418">
    <property type="entry name" value="CNOT1_HEAT"/>
    <property type="match status" value="1"/>
</dbReference>
<feature type="compositionally biased region" description="Gly residues" evidence="8">
    <location>
        <begin position="105"/>
        <end position="116"/>
    </location>
</feature>
<protein>
    <recommendedName>
        <fullName evidence="7">General negative regulator of transcription subunit 1</fullName>
    </recommendedName>
</protein>
<keyword evidence="3" id="KW-0805">Transcription regulation</keyword>
<dbReference type="FunFam" id="1.25.40.180:FF:000012">
    <property type="entry name" value="Ccr4-Not transcription complex subunit"/>
    <property type="match status" value="1"/>
</dbReference>
<proteinExistence type="predicted"/>
<comment type="function">
    <text evidence="6">Acts as a component of the CCR4-NOT core complex, which in the nucleus seems to be a general transcription factor, and in the cytoplasm the major mRNA deadenylase involved in mRNA turnover. The NOT protein subcomplex negatively regulates the basal and activated transcription of many genes. Preferentially affects TC-type TATA element-dependent transcription. Could directly or indirectly inhibit component(s) of the general transcription machinery.</text>
</comment>
<keyword evidence="2" id="KW-0678">Repressor</keyword>
<dbReference type="CDD" id="cd20710">
    <property type="entry name" value="NOT1_connector"/>
    <property type="match status" value="1"/>
</dbReference>
<feature type="region of interest" description="Disordered" evidence="8">
    <location>
        <begin position="1"/>
        <end position="134"/>
    </location>
</feature>
<dbReference type="GO" id="GO:0030015">
    <property type="term" value="C:CCR4-NOT core complex"/>
    <property type="evidence" value="ECO:0007669"/>
    <property type="project" value="InterPro"/>
</dbReference>
<reference evidence="14 15" key="1">
    <citation type="journal article" date="2018" name="IMA Fungus">
        <title>IMA Genome-F 10: Nine draft genome sequences of Claviceps purpurea s.lat., including C. arundinis, C. humidiphila, and C. cf. spartinae, pseudomolecules for the pitch canker pathogen Fusarium circinatum, draft genome of Davidsoniella eucalypti, Grosmannia galeiformis, Quambalaria eucalypti, and Teratosphaeria destructans.</title>
        <authorList>
            <person name="Wingfield B.D."/>
            <person name="Liu M."/>
            <person name="Nguyen H.D."/>
            <person name="Lane F.A."/>
            <person name="Morgan S.W."/>
            <person name="De Vos L."/>
            <person name="Wilken P.M."/>
            <person name="Duong T.A."/>
            <person name="Aylward J."/>
            <person name="Coetzee M.P."/>
            <person name="Dadej K."/>
            <person name="De Beer Z.W."/>
            <person name="Findlay W."/>
            <person name="Havenga M."/>
            <person name="Kolarik M."/>
            <person name="Menzies J.G."/>
            <person name="Naidoo K."/>
            <person name="Pochopski O."/>
            <person name="Shoukouhi P."/>
            <person name="Santana Q.C."/>
            <person name="Seifert K.A."/>
            <person name="Soal N."/>
            <person name="Steenkamp E.T."/>
            <person name="Tatham C.T."/>
            <person name="van der Nest M.A."/>
            <person name="Wingfield M.J."/>
        </authorList>
    </citation>
    <scope>NUCLEOTIDE SEQUENCE [LARGE SCALE GENOMIC DNA]</scope>
    <source>
        <strain evidence="14">CMW44962</strain>
    </source>
</reference>
<dbReference type="PANTHER" id="PTHR13162">
    <property type="entry name" value="CCR4-NOT TRANSCRIPTION COMPLEX"/>
    <property type="match status" value="1"/>
</dbReference>
<dbReference type="Gene3D" id="1.25.40.840">
    <property type="entry name" value="CCR4-NOT transcription complex subunit 1 TTP binding domain"/>
    <property type="match status" value="1"/>
</dbReference>
<dbReference type="Proteomes" id="UP001138500">
    <property type="component" value="Unassembled WGS sequence"/>
</dbReference>
<dbReference type="InterPro" id="IPR038535">
    <property type="entry name" value="CNOT1_TTP_bind_sf"/>
</dbReference>
<evidence type="ECO:0000256" key="8">
    <source>
        <dbReference type="SAM" id="MobiDB-lite"/>
    </source>
</evidence>
<dbReference type="GO" id="GO:0017148">
    <property type="term" value="P:negative regulation of translation"/>
    <property type="evidence" value="ECO:0007669"/>
    <property type="project" value="InterPro"/>
</dbReference>
<evidence type="ECO:0000313" key="15">
    <source>
        <dbReference type="Proteomes" id="UP001138500"/>
    </source>
</evidence>